<name>A0A330LU78_9GAMM</name>
<dbReference type="AlphaFoldDB" id="A0A330LU78"/>
<sequence length="47" mass="5493">MLHSSSIVNAYQLLLNKQFHFISEKHTMYTLRVNSLTSNGYLSLKYT</sequence>
<dbReference type="EMBL" id="LS483250">
    <property type="protein sequence ID" value="SQD80527.1"/>
    <property type="molecule type" value="Genomic_DNA"/>
</dbReference>
<keyword evidence="2" id="KW-1185">Reference proteome</keyword>
<evidence type="ECO:0000313" key="2">
    <source>
        <dbReference type="Proteomes" id="UP000250163"/>
    </source>
</evidence>
<proteinExistence type="predicted"/>
<dbReference type="Proteomes" id="UP000250163">
    <property type="component" value="Chromosome MORIYA"/>
</dbReference>
<evidence type="ECO:0000313" key="1">
    <source>
        <dbReference type="EMBL" id="SQD80527.1"/>
    </source>
</evidence>
<accession>A0A330LU78</accession>
<dbReference type="KEGG" id="mya:MORIYA_4075"/>
<reference evidence="2" key="1">
    <citation type="submission" date="2018-05" db="EMBL/GenBank/DDBJ databases">
        <authorList>
            <person name="Cea G.-C."/>
            <person name="William W."/>
        </authorList>
    </citation>
    <scope>NUCLEOTIDE SEQUENCE [LARGE SCALE GENOMIC DNA]</scope>
    <source>
        <strain evidence="2">DB21MT 5</strain>
    </source>
</reference>
<protein>
    <submittedName>
        <fullName evidence="1">Uncharacterized protein</fullName>
    </submittedName>
</protein>
<gene>
    <name evidence="1" type="ORF">MORIYA_4075</name>
</gene>
<organism evidence="1 2">
    <name type="scientific">Moritella yayanosii</name>
    <dbReference type="NCBI Taxonomy" id="69539"/>
    <lineage>
        <taxon>Bacteria</taxon>
        <taxon>Pseudomonadati</taxon>
        <taxon>Pseudomonadota</taxon>
        <taxon>Gammaproteobacteria</taxon>
        <taxon>Alteromonadales</taxon>
        <taxon>Moritellaceae</taxon>
        <taxon>Moritella</taxon>
    </lineage>
</organism>